<name>A0ABW0SCG4_9RHOB</name>
<evidence type="ECO:0000313" key="3">
    <source>
        <dbReference type="Proteomes" id="UP001596056"/>
    </source>
</evidence>
<reference evidence="3" key="1">
    <citation type="journal article" date="2019" name="Int. J. Syst. Evol. Microbiol.">
        <title>The Global Catalogue of Microorganisms (GCM) 10K type strain sequencing project: providing services to taxonomists for standard genome sequencing and annotation.</title>
        <authorList>
            <consortium name="The Broad Institute Genomics Platform"/>
            <consortium name="The Broad Institute Genome Sequencing Center for Infectious Disease"/>
            <person name="Wu L."/>
            <person name="Ma J."/>
        </authorList>
    </citation>
    <scope>NUCLEOTIDE SEQUENCE [LARGE SCALE GENOMIC DNA]</scope>
    <source>
        <strain evidence="3">KACC 11588</strain>
    </source>
</reference>
<comment type="caution">
    <text evidence="2">The sequence shown here is derived from an EMBL/GenBank/DDBJ whole genome shotgun (WGS) entry which is preliminary data.</text>
</comment>
<keyword evidence="3" id="KW-1185">Reference proteome</keyword>
<evidence type="ECO:0000256" key="1">
    <source>
        <dbReference type="SAM" id="Phobius"/>
    </source>
</evidence>
<keyword evidence="1" id="KW-0472">Membrane</keyword>
<feature type="transmembrane region" description="Helical" evidence="1">
    <location>
        <begin position="35"/>
        <end position="55"/>
    </location>
</feature>
<dbReference type="RefSeq" id="WP_209840665.1">
    <property type="nucleotide sequence ID" value="NZ_JAGGJP010000008.1"/>
</dbReference>
<feature type="transmembrane region" description="Helical" evidence="1">
    <location>
        <begin position="88"/>
        <end position="106"/>
    </location>
</feature>
<keyword evidence="1" id="KW-0812">Transmembrane</keyword>
<dbReference type="EMBL" id="JBHSNA010000006">
    <property type="protein sequence ID" value="MFC5566590.1"/>
    <property type="molecule type" value="Genomic_DNA"/>
</dbReference>
<keyword evidence="1" id="KW-1133">Transmembrane helix</keyword>
<sequence length="113" mass="11296">MRIAYILAALLALAGAVLGGRAYIAPDSGVDGTLGAGLALAGAVAVTLGALVAAIPEIRGGWRGLLGTLLVLGAALTALAAWFLMKPAFAILMALALLGVVVALLVRPRRRLA</sequence>
<protein>
    <submittedName>
        <fullName evidence="2">Uncharacterized protein</fullName>
    </submittedName>
</protein>
<organism evidence="2 3">
    <name type="scientific">Rubellimicrobium aerolatum</name>
    <dbReference type="NCBI Taxonomy" id="490979"/>
    <lineage>
        <taxon>Bacteria</taxon>
        <taxon>Pseudomonadati</taxon>
        <taxon>Pseudomonadota</taxon>
        <taxon>Alphaproteobacteria</taxon>
        <taxon>Rhodobacterales</taxon>
        <taxon>Roseobacteraceae</taxon>
        <taxon>Rubellimicrobium</taxon>
    </lineage>
</organism>
<proteinExistence type="predicted"/>
<dbReference type="Proteomes" id="UP001596056">
    <property type="component" value="Unassembled WGS sequence"/>
</dbReference>
<evidence type="ECO:0000313" key="2">
    <source>
        <dbReference type="EMBL" id="MFC5566590.1"/>
    </source>
</evidence>
<feature type="transmembrane region" description="Helical" evidence="1">
    <location>
        <begin position="62"/>
        <end position="82"/>
    </location>
</feature>
<accession>A0ABW0SCG4</accession>
<gene>
    <name evidence="2" type="ORF">ACFPOC_09185</name>
</gene>